<organism evidence="2 3">
    <name type="scientific">Apatococcus lobatus</name>
    <dbReference type="NCBI Taxonomy" id="904363"/>
    <lineage>
        <taxon>Eukaryota</taxon>
        <taxon>Viridiplantae</taxon>
        <taxon>Chlorophyta</taxon>
        <taxon>core chlorophytes</taxon>
        <taxon>Trebouxiophyceae</taxon>
        <taxon>Chlorellales</taxon>
        <taxon>Chlorellaceae</taxon>
        <taxon>Apatococcus</taxon>
    </lineage>
</organism>
<comment type="caution">
    <text evidence="2">The sequence shown here is derived from an EMBL/GenBank/DDBJ whole genome shotgun (WGS) entry which is preliminary data.</text>
</comment>
<feature type="compositionally biased region" description="Low complexity" evidence="1">
    <location>
        <begin position="41"/>
        <end position="54"/>
    </location>
</feature>
<sequence length="78" mass="8549">MLVACNRCLRASAEPKKVVKELCAQTSRSKRSVRLQAQQISSSGRGSWGMSSHSCGRLTEHDQALRGRLFVWGTASEA</sequence>
<keyword evidence="3" id="KW-1185">Reference proteome</keyword>
<feature type="region of interest" description="Disordered" evidence="1">
    <location>
        <begin position="34"/>
        <end position="54"/>
    </location>
</feature>
<protein>
    <submittedName>
        <fullName evidence="2">Uncharacterized protein</fullName>
    </submittedName>
</protein>
<gene>
    <name evidence="2" type="ORF">WJX74_005688</name>
</gene>
<reference evidence="2 3" key="1">
    <citation type="journal article" date="2024" name="Nat. Commun.">
        <title>Phylogenomics reveals the evolutionary origins of lichenization in chlorophyte algae.</title>
        <authorList>
            <person name="Puginier C."/>
            <person name="Libourel C."/>
            <person name="Otte J."/>
            <person name="Skaloud P."/>
            <person name="Haon M."/>
            <person name="Grisel S."/>
            <person name="Petersen M."/>
            <person name="Berrin J.G."/>
            <person name="Delaux P.M."/>
            <person name="Dal Grande F."/>
            <person name="Keller J."/>
        </authorList>
    </citation>
    <scope>NUCLEOTIDE SEQUENCE [LARGE SCALE GENOMIC DNA]</scope>
    <source>
        <strain evidence="2 3">SAG 2145</strain>
    </source>
</reference>
<name>A0AAW1R3Q3_9CHLO</name>
<proteinExistence type="predicted"/>
<evidence type="ECO:0000313" key="2">
    <source>
        <dbReference type="EMBL" id="KAK9828249.1"/>
    </source>
</evidence>
<accession>A0AAW1R3Q3</accession>
<dbReference type="EMBL" id="JALJOS010000016">
    <property type="protein sequence ID" value="KAK9828249.1"/>
    <property type="molecule type" value="Genomic_DNA"/>
</dbReference>
<dbReference type="AlphaFoldDB" id="A0AAW1R3Q3"/>
<dbReference type="Proteomes" id="UP001438707">
    <property type="component" value="Unassembled WGS sequence"/>
</dbReference>
<evidence type="ECO:0000256" key="1">
    <source>
        <dbReference type="SAM" id="MobiDB-lite"/>
    </source>
</evidence>
<evidence type="ECO:0000313" key="3">
    <source>
        <dbReference type="Proteomes" id="UP001438707"/>
    </source>
</evidence>